<evidence type="ECO:0000256" key="7">
    <source>
        <dbReference type="HAMAP-Rule" id="MF_00657"/>
    </source>
</evidence>
<dbReference type="InterPro" id="IPR006620">
    <property type="entry name" value="Pro_4_hyd_alph"/>
</dbReference>
<accession>A0A923S6I2</accession>
<dbReference type="GO" id="GO:0006974">
    <property type="term" value="P:DNA damage response"/>
    <property type="evidence" value="ECO:0007669"/>
    <property type="project" value="TreeGrafter"/>
</dbReference>
<dbReference type="Gene3D" id="2.60.120.620">
    <property type="entry name" value="q2cbj1_9rhob like domain"/>
    <property type="match status" value="1"/>
</dbReference>
<evidence type="ECO:0000259" key="8">
    <source>
        <dbReference type="PROSITE" id="PS51471"/>
    </source>
</evidence>
<feature type="domain" description="Fe2OG dioxygenase" evidence="8">
    <location>
        <begin position="77"/>
        <end position="173"/>
    </location>
</feature>
<dbReference type="Pfam" id="PF18331">
    <property type="entry name" value="PKHD_C"/>
    <property type="match status" value="1"/>
</dbReference>
<evidence type="ECO:0000313" key="10">
    <source>
        <dbReference type="Proteomes" id="UP000596827"/>
    </source>
</evidence>
<sequence>MIVTLSLFTPEEVREARRVLDAAPWAEGRVTAGSQAAQAKNNEQLSADCDESRYLQQMVLRALDRAPRFLAAALPRKVFPPRFNRYTGAANAFGPHVDGAIRFAEQGVRVRSDLSCTLFLSEPDDYDGGELVTGGQRLKLAAGQAVLYPATTIHEVTPVTRGARIASFFWIESMVRSHEQRALLLDLDDALTRLRSRHGDDSDTVALTGTYHNLLRMWADT</sequence>
<organism evidence="9 10">
    <name type="scientific">Ramlibacter albus</name>
    <dbReference type="NCBI Taxonomy" id="2079448"/>
    <lineage>
        <taxon>Bacteria</taxon>
        <taxon>Pseudomonadati</taxon>
        <taxon>Pseudomonadota</taxon>
        <taxon>Betaproteobacteria</taxon>
        <taxon>Burkholderiales</taxon>
        <taxon>Comamonadaceae</taxon>
        <taxon>Ramlibacter</taxon>
    </lineage>
</organism>
<dbReference type="PANTHER" id="PTHR41536">
    <property type="entry name" value="PKHD-TYPE HYDROXYLASE YBIX"/>
    <property type="match status" value="1"/>
</dbReference>
<proteinExistence type="inferred from homology"/>
<reference evidence="9" key="1">
    <citation type="submission" date="2020-08" db="EMBL/GenBank/DDBJ databases">
        <title>Ramlibacter sp. GTP1 16S ribosomal RNA gene genome sequencing and assembly.</title>
        <authorList>
            <person name="Kang M."/>
        </authorList>
    </citation>
    <scope>NUCLEOTIDE SEQUENCE</scope>
    <source>
        <strain evidence="9">GTP1</strain>
    </source>
</reference>
<feature type="binding site" evidence="7">
    <location>
        <position position="154"/>
    </location>
    <ligand>
        <name>Fe cation</name>
        <dbReference type="ChEBI" id="CHEBI:24875"/>
    </ligand>
</feature>
<keyword evidence="5 7" id="KW-0560">Oxidoreductase</keyword>
<keyword evidence="2 7" id="KW-0479">Metal-binding</keyword>
<dbReference type="GO" id="GO:0005506">
    <property type="term" value="F:iron ion binding"/>
    <property type="evidence" value="ECO:0007669"/>
    <property type="project" value="UniProtKB-UniRule"/>
</dbReference>
<dbReference type="RefSeq" id="WP_187082653.1">
    <property type="nucleotide sequence ID" value="NZ_JACORU010000006.1"/>
</dbReference>
<comment type="caution">
    <text evidence="9">The sequence shown here is derived from an EMBL/GenBank/DDBJ whole genome shotgun (WGS) entry which is preliminary data.</text>
</comment>
<dbReference type="GO" id="GO:0006879">
    <property type="term" value="P:intracellular iron ion homeostasis"/>
    <property type="evidence" value="ECO:0007669"/>
    <property type="project" value="TreeGrafter"/>
</dbReference>
<dbReference type="PANTHER" id="PTHR41536:SF1">
    <property type="entry name" value="PKHD-TYPE HYDROXYLASE YBIX"/>
    <property type="match status" value="1"/>
</dbReference>
<dbReference type="NCBIfam" id="NF003974">
    <property type="entry name" value="PRK05467.1-3"/>
    <property type="match status" value="1"/>
</dbReference>
<dbReference type="Pfam" id="PF13640">
    <property type="entry name" value="2OG-FeII_Oxy_3"/>
    <property type="match status" value="1"/>
</dbReference>
<comment type="cofactor">
    <cofactor evidence="1 7">
        <name>L-ascorbate</name>
        <dbReference type="ChEBI" id="CHEBI:38290"/>
    </cofactor>
</comment>
<dbReference type="InterPro" id="IPR023550">
    <property type="entry name" value="PKHD_hydroxylase"/>
</dbReference>
<evidence type="ECO:0000256" key="6">
    <source>
        <dbReference type="ARBA" id="ARBA00023004"/>
    </source>
</evidence>
<keyword evidence="10" id="KW-1185">Reference proteome</keyword>
<evidence type="ECO:0000256" key="2">
    <source>
        <dbReference type="ARBA" id="ARBA00022723"/>
    </source>
</evidence>
<keyword evidence="4 7" id="KW-0223">Dioxygenase</keyword>
<dbReference type="Gene3D" id="4.10.860.20">
    <property type="entry name" value="Rabenosyn, Rab binding domain"/>
    <property type="match status" value="1"/>
</dbReference>
<dbReference type="NCBIfam" id="NF003975">
    <property type="entry name" value="PRK05467.1-4"/>
    <property type="match status" value="1"/>
</dbReference>
<comment type="cofactor">
    <cofactor evidence="7">
        <name>Fe(2+)</name>
        <dbReference type="ChEBI" id="CHEBI:29033"/>
    </cofactor>
    <text evidence="7">Binds 1 Fe(2+) ion per subunit.</text>
</comment>
<dbReference type="PROSITE" id="PS51471">
    <property type="entry name" value="FE2OG_OXY"/>
    <property type="match status" value="1"/>
</dbReference>
<evidence type="ECO:0000313" key="9">
    <source>
        <dbReference type="EMBL" id="MBC5766177.1"/>
    </source>
</evidence>
<dbReference type="SMART" id="SM00702">
    <property type="entry name" value="P4Hc"/>
    <property type="match status" value="1"/>
</dbReference>
<feature type="binding site" evidence="7">
    <location>
        <position position="98"/>
    </location>
    <ligand>
        <name>Fe cation</name>
        <dbReference type="ChEBI" id="CHEBI:24875"/>
    </ligand>
</feature>
<dbReference type="EMBL" id="JACORU010000006">
    <property type="protein sequence ID" value="MBC5766177.1"/>
    <property type="molecule type" value="Genomic_DNA"/>
</dbReference>
<gene>
    <name evidence="9" type="ORF">H8R02_17040</name>
</gene>
<evidence type="ECO:0000256" key="1">
    <source>
        <dbReference type="ARBA" id="ARBA00001961"/>
    </source>
</evidence>
<feature type="binding site" evidence="7">
    <location>
        <position position="96"/>
    </location>
    <ligand>
        <name>Fe cation</name>
        <dbReference type="ChEBI" id="CHEBI:24875"/>
    </ligand>
</feature>
<evidence type="ECO:0000256" key="3">
    <source>
        <dbReference type="ARBA" id="ARBA00022896"/>
    </source>
</evidence>
<keyword evidence="6 7" id="KW-0408">Iron</keyword>
<dbReference type="Proteomes" id="UP000596827">
    <property type="component" value="Unassembled WGS sequence"/>
</dbReference>
<dbReference type="InterPro" id="IPR041097">
    <property type="entry name" value="PKHD_C"/>
</dbReference>
<dbReference type="GO" id="GO:0016706">
    <property type="term" value="F:2-oxoglutarate-dependent dioxygenase activity"/>
    <property type="evidence" value="ECO:0007669"/>
    <property type="project" value="UniProtKB-UniRule"/>
</dbReference>
<dbReference type="AlphaFoldDB" id="A0A923S6I2"/>
<keyword evidence="3 7" id="KW-0847">Vitamin C</keyword>
<dbReference type="InterPro" id="IPR044862">
    <property type="entry name" value="Pro_4_hyd_alph_FE2OG_OXY"/>
</dbReference>
<feature type="binding site" evidence="7">
    <location>
        <position position="164"/>
    </location>
    <ligand>
        <name>2-oxoglutarate</name>
        <dbReference type="ChEBI" id="CHEBI:16810"/>
    </ligand>
</feature>
<dbReference type="InterPro" id="IPR005123">
    <property type="entry name" value="Oxoglu/Fe-dep_dioxygenase_dom"/>
</dbReference>
<protein>
    <submittedName>
        <fullName evidence="9">Fe2+-dependent dioxygenase</fullName>
    </submittedName>
</protein>
<evidence type="ECO:0000256" key="5">
    <source>
        <dbReference type="ARBA" id="ARBA00023002"/>
    </source>
</evidence>
<dbReference type="GO" id="GO:0031418">
    <property type="term" value="F:L-ascorbic acid binding"/>
    <property type="evidence" value="ECO:0007669"/>
    <property type="project" value="UniProtKB-KW"/>
</dbReference>
<name>A0A923S6I2_9BURK</name>
<evidence type="ECO:0000256" key="4">
    <source>
        <dbReference type="ARBA" id="ARBA00022964"/>
    </source>
</evidence>
<dbReference type="HAMAP" id="MF_00657">
    <property type="entry name" value="Hydroxyl_YbiX"/>
    <property type="match status" value="1"/>
</dbReference>